<evidence type="ECO:0000313" key="2">
    <source>
        <dbReference type="Proteomes" id="UP000789702"/>
    </source>
</evidence>
<proteinExistence type="predicted"/>
<name>A0ACA9KKA3_9GLOM</name>
<dbReference type="EMBL" id="CAJVPU010001361">
    <property type="protein sequence ID" value="CAG8478690.1"/>
    <property type="molecule type" value="Genomic_DNA"/>
</dbReference>
<gene>
    <name evidence="1" type="ORF">DHETER_LOCUS2035</name>
</gene>
<evidence type="ECO:0000313" key="1">
    <source>
        <dbReference type="EMBL" id="CAG8478690.1"/>
    </source>
</evidence>
<organism evidence="1 2">
    <name type="scientific">Dentiscutata heterogama</name>
    <dbReference type="NCBI Taxonomy" id="1316150"/>
    <lineage>
        <taxon>Eukaryota</taxon>
        <taxon>Fungi</taxon>
        <taxon>Fungi incertae sedis</taxon>
        <taxon>Mucoromycota</taxon>
        <taxon>Glomeromycotina</taxon>
        <taxon>Glomeromycetes</taxon>
        <taxon>Diversisporales</taxon>
        <taxon>Gigasporaceae</taxon>
        <taxon>Dentiscutata</taxon>
    </lineage>
</organism>
<keyword evidence="2" id="KW-1185">Reference proteome</keyword>
<sequence length="534" mass="60363">MTSRKLIGKKSISSSLPSETIGEIFKKIDNQSTLYSCLFVNRFWCRSVVPILWARPNPPLYKTDSSKSFIESYVSCFNDDERRILFSDDLSPGDDDSLHLPSPLFEYATYLKELNYPVIRMAVRKCYKTLGNDKFSKKIKPRIHGLSVSRQATIMKALCKLFLRSSNLDCIILDSNDDIPVVSIFTRSQSSFMNLSKLVVLINNVSSNTSILIKKLPAICTGIRHLKVDLNVNDQNEAENLSSLIRAQQNLLTFELTGVAPRINPILSALESQSASLTFVKFNNINYQWASLDVLGKCTNLRAIEFHSEDLQDITAHDSIPTTVTSVSFSLRSLKLFNQTPKVAAAVIKTGGSSLKNLWINTINTEVVQAILRSAVRIVHLHLDFTDIPEINFDNYLQLISGLKFIHLRLSSTNMKNLDALLIAMAKILPSSLRHLELEQDYSLPALGEFLSNCRVQFDELSLFPNAAIDTSYLTTVLGFVKERKSLKYLHLNLSWEAGLVNGRFTRDMDKEIQQCIYTINLDLLRCDYEAPRK</sequence>
<accession>A0ACA9KKA3</accession>
<reference evidence="1" key="1">
    <citation type="submission" date="2021-06" db="EMBL/GenBank/DDBJ databases">
        <authorList>
            <person name="Kallberg Y."/>
            <person name="Tangrot J."/>
            <person name="Rosling A."/>
        </authorList>
    </citation>
    <scope>NUCLEOTIDE SEQUENCE</scope>
    <source>
        <strain evidence="1">IL203A</strain>
    </source>
</reference>
<dbReference type="Proteomes" id="UP000789702">
    <property type="component" value="Unassembled WGS sequence"/>
</dbReference>
<protein>
    <submittedName>
        <fullName evidence="1">12331_t:CDS:1</fullName>
    </submittedName>
</protein>
<comment type="caution">
    <text evidence="1">The sequence shown here is derived from an EMBL/GenBank/DDBJ whole genome shotgun (WGS) entry which is preliminary data.</text>
</comment>
<feature type="non-terminal residue" evidence="1">
    <location>
        <position position="534"/>
    </location>
</feature>